<dbReference type="Proteomes" id="UP000050164">
    <property type="component" value="Unassembled WGS sequence"/>
</dbReference>
<organism evidence="2 3">
    <name type="scientific">Mycobacterium tuberculosis</name>
    <dbReference type="NCBI Taxonomy" id="1773"/>
    <lineage>
        <taxon>Bacteria</taxon>
        <taxon>Bacillati</taxon>
        <taxon>Actinomycetota</taxon>
        <taxon>Actinomycetes</taxon>
        <taxon>Mycobacteriales</taxon>
        <taxon>Mycobacteriaceae</taxon>
        <taxon>Mycobacterium</taxon>
        <taxon>Mycobacterium tuberculosis complex</taxon>
    </lineage>
</organism>
<feature type="domain" description="NadR/Ttd14 AAA" evidence="1">
    <location>
        <begin position="22"/>
        <end position="121"/>
    </location>
</feature>
<dbReference type="Gene3D" id="3.40.50.300">
    <property type="entry name" value="P-loop containing nucleotide triphosphate hydrolases"/>
    <property type="match status" value="1"/>
</dbReference>
<sequence>MLRELNGGSLIGLEWAEIVRGQIASEEALARDADRVLICDTDPLATTVWAEFLAGGCPQELRDLARRPYDLTLLTTPDVPWDADDGRCVPGARGTFFARCEQALRAAGRSFVVITGGWEERLSVSLRAVEELVRARR</sequence>
<evidence type="ECO:0000259" key="1">
    <source>
        <dbReference type="Pfam" id="PF13521"/>
    </source>
</evidence>
<evidence type="ECO:0000313" key="3">
    <source>
        <dbReference type="Proteomes" id="UP000050164"/>
    </source>
</evidence>
<dbReference type="PANTHER" id="PTHR37512">
    <property type="entry name" value="TRIFUNCTIONAL NAD BIOSYNTHESIS/REGULATOR PROTEIN NADR"/>
    <property type="match status" value="1"/>
</dbReference>
<name>A0A655AV58_MYCTX</name>
<gene>
    <name evidence="2" type="primary">nadR</name>
    <name evidence="2" type="ORF">ERS027659_04930</name>
</gene>
<dbReference type="SUPFAM" id="SSF52540">
    <property type="entry name" value="P-loop containing nucleoside triphosphate hydrolases"/>
    <property type="match status" value="1"/>
</dbReference>
<dbReference type="InterPro" id="IPR052735">
    <property type="entry name" value="NAD_biosynth-regulator"/>
</dbReference>
<dbReference type="InterPro" id="IPR038727">
    <property type="entry name" value="NadR/Ttd14_AAA_dom"/>
</dbReference>
<dbReference type="EMBL" id="CNFT01002064">
    <property type="protein sequence ID" value="CKT91832.1"/>
    <property type="molecule type" value="Genomic_DNA"/>
</dbReference>
<dbReference type="PANTHER" id="PTHR37512:SF1">
    <property type="entry name" value="NADR_TTD14 AAA DOMAIN-CONTAINING PROTEIN"/>
    <property type="match status" value="1"/>
</dbReference>
<dbReference type="Pfam" id="PF13521">
    <property type="entry name" value="AAA_28"/>
    <property type="match status" value="1"/>
</dbReference>
<accession>A0A655AV58</accession>
<protein>
    <submittedName>
        <fullName evidence="2">Transcriptional regulatory protein NadR (Probably AsnC-family)</fullName>
    </submittedName>
</protein>
<evidence type="ECO:0000313" key="2">
    <source>
        <dbReference type="EMBL" id="CKT91832.1"/>
    </source>
</evidence>
<proteinExistence type="predicted"/>
<dbReference type="InterPro" id="IPR027417">
    <property type="entry name" value="P-loop_NTPase"/>
</dbReference>
<dbReference type="AlphaFoldDB" id="A0A655AV58"/>
<reference evidence="2 3" key="1">
    <citation type="submission" date="2015-03" db="EMBL/GenBank/DDBJ databases">
        <authorList>
            <consortium name="Pathogen Informatics"/>
        </authorList>
    </citation>
    <scope>NUCLEOTIDE SEQUENCE [LARGE SCALE GENOMIC DNA]</scope>
    <source>
        <strain evidence="2 3">Bir 185</strain>
    </source>
</reference>